<dbReference type="GeneID" id="66871610"/>
<keyword evidence="2" id="KW-1185">Reference proteome</keyword>
<dbReference type="Proteomes" id="UP000036780">
    <property type="component" value="Unassembled WGS sequence"/>
</dbReference>
<dbReference type="AlphaFoldDB" id="A0A0L0QLC4"/>
<evidence type="ECO:0008006" key="3">
    <source>
        <dbReference type="Google" id="ProtNLM"/>
    </source>
</evidence>
<accession>A0A0L0QLC4</accession>
<gene>
    <name evidence="1" type="ORF">AFK71_12915</name>
</gene>
<protein>
    <recommendedName>
        <fullName evidence="3">LXG domain-containing protein</fullName>
    </recommendedName>
</protein>
<reference evidence="2" key="1">
    <citation type="submission" date="2015-07" db="EMBL/GenBank/DDBJ databases">
        <title>Fjat-10053 dsm26.</title>
        <authorList>
            <person name="Liu B."/>
            <person name="Wang J."/>
            <person name="Zhu Y."/>
            <person name="Liu G."/>
            <person name="Chen Q."/>
            <person name="Chen Z."/>
            <person name="Lan J."/>
            <person name="Che J."/>
            <person name="Ge C."/>
            <person name="Shi H."/>
            <person name="Pan Z."/>
            <person name="Liu X."/>
        </authorList>
    </citation>
    <scope>NUCLEOTIDE SEQUENCE [LARGE SCALE GENOMIC DNA]</scope>
    <source>
        <strain evidence="2">DSM 26</strain>
    </source>
</reference>
<evidence type="ECO:0000313" key="2">
    <source>
        <dbReference type="Proteomes" id="UP000036780"/>
    </source>
</evidence>
<name>A0A0L0QLC4_VIRPA</name>
<proteinExistence type="predicted"/>
<evidence type="ECO:0000313" key="1">
    <source>
        <dbReference type="EMBL" id="KNE19397.1"/>
    </source>
</evidence>
<dbReference type="OrthoDB" id="1074132at2"/>
<dbReference type="RefSeq" id="WP_050351929.1">
    <property type="nucleotide sequence ID" value="NZ_BOSN01000002.1"/>
</dbReference>
<sequence length="106" mass="12535">MKRDLQINYGVLDDIIGELRTYKRALEKMDHSLDKVNTFIRTNDGKSVEAWDQNIHTSKEKIADYEIQIDDLLSLFENYVTDTTRYILPLSRHAMMRVDRKSEANR</sequence>
<dbReference type="EMBL" id="LGTO01000007">
    <property type="protein sequence ID" value="KNE19397.1"/>
    <property type="molecule type" value="Genomic_DNA"/>
</dbReference>
<organism evidence="1 2">
    <name type="scientific">Virgibacillus pantothenticus</name>
    <dbReference type="NCBI Taxonomy" id="1473"/>
    <lineage>
        <taxon>Bacteria</taxon>
        <taxon>Bacillati</taxon>
        <taxon>Bacillota</taxon>
        <taxon>Bacilli</taxon>
        <taxon>Bacillales</taxon>
        <taxon>Bacillaceae</taxon>
        <taxon>Virgibacillus</taxon>
    </lineage>
</organism>
<dbReference type="PATRIC" id="fig|1473.5.peg.1167"/>
<comment type="caution">
    <text evidence="1">The sequence shown here is derived from an EMBL/GenBank/DDBJ whole genome shotgun (WGS) entry which is preliminary data.</text>
</comment>